<protein>
    <submittedName>
        <fullName evidence="5">Efflux RND transporter periplasmic adaptor subunit</fullName>
    </submittedName>
</protein>
<dbReference type="InterPro" id="IPR058647">
    <property type="entry name" value="BSH_CzcB-like"/>
</dbReference>
<comment type="similarity">
    <text evidence="1">Belongs to the membrane fusion protein (MFP) (TC 8.A.1) family.</text>
</comment>
<evidence type="ECO:0000256" key="1">
    <source>
        <dbReference type="ARBA" id="ARBA00009477"/>
    </source>
</evidence>
<keyword evidence="2" id="KW-0175">Coiled coil</keyword>
<sequence>MKQKLMKGLAINKLLDHKRTAALIAIMLPLALLFIYVVVRSGPLAPTLVTQIQVSKVSISPALFGIGTVEARYQYKVGPTIPGRVQTLKVDIGDQVTKGQLLGVMDSVDLEQRMEAQQSALMQAKAKLQEAQTRYQFSDEQFKRYQKLLESNSISEEQFLVKQQDYHIAEAGLAAARQELLRQEAEQKAMQAQQHNLDLISPIDGIVVKRNAEQGTTVVAGQSVIEIINPEDIWINVRFDQIHSTGLNPGLTALVNLRSKSKLDLSGKIYRVEPIADAVTEEFLAKVTIDELPQPLPSIGELAEVTIELDSLPSTTVIPNAALKRIDGELGVWKIIDGDIEYVPVSIGATDLDGLVEIKKGLSLGESVVLHSEKALTANSRIKVVESLVGKDK</sequence>
<keyword evidence="3" id="KW-0472">Membrane</keyword>
<dbReference type="Pfam" id="PF25973">
    <property type="entry name" value="BSH_CzcB"/>
    <property type="match status" value="1"/>
</dbReference>
<dbReference type="Gene3D" id="2.40.50.100">
    <property type="match status" value="1"/>
</dbReference>
<dbReference type="Gene3D" id="1.10.287.470">
    <property type="entry name" value="Helix hairpin bin"/>
    <property type="match status" value="1"/>
</dbReference>
<accession>A0ABZ0X708</accession>
<evidence type="ECO:0000256" key="2">
    <source>
        <dbReference type="SAM" id="Coils"/>
    </source>
</evidence>
<keyword evidence="3" id="KW-1133">Transmembrane helix</keyword>
<dbReference type="Gene3D" id="2.40.420.20">
    <property type="match status" value="1"/>
</dbReference>
<proteinExistence type="inferred from homology"/>
<name>A0ABZ0X708_9GAMM</name>
<evidence type="ECO:0000256" key="3">
    <source>
        <dbReference type="SAM" id="Phobius"/>
    </source>
</evidence>
<reference evidence="5 6" key="1">
    <citation type="submission" date="2023-11" db="EMBL/GenBank/DDBJ databases">
        <title>MicrobeMod: A computational toolkit for identifying prokaryotic methylation and restriction-modification with nanopore sequencing.</title>
        <authorList>
            <person name="Crits-Christoph A."/>
            <person name="Kang S.C."/>
            <person name="Lee H."/>
            <person name="Ostrov N."/>
        </authorList>
    </citation>
    <scope>NUCLEOTIDE SEQUENCE [LARGE SCALE GENOMIC DNA]</scope>
    <source>
        <strain evidence="5 6">DSMZ 16071</strain>
    </source>
</reference>
<evidence type="ECO:0000313" key="5">
    <source>
        <dbReference type="EMBL" id="WQG86186.1"/>
    </source>
</evidence>
<dbReference type="RefSeq" id="WP_018624216.1">
    <property type="nucleotide sequence ID" value="NZ_CP140158.1"/>
</dbReference>
<organism evidence="5 6">
    <name type="scientific">Kangiella aquimarina</name>
    <dbReference type="NCBI Taxonomy" id="261965"/>
    <lineage>
        <taxon>Bacteria</taxon>
        <taxon>Pseudomonadati</taxon>
        <taxon>Pseudomonadota</taxon>
        <taxon>Gammaproteobacteria</taxon>
        <taxon>Kangiellales</taxon>
        <taxon>Kangiellaceae</taxon>
        <taxon>Kangiella</taxon>
    </lineage>
</organism>
<keyword evidence="6" id="KW-1185">Reference proteome</keyword>
<feature type="transmembrane region" description="Helical" evidence="3">
    <location>
        <begin position="21"/>
        <end position="39"/>
    </location>
</feature>
<gene>
    <name evidence="5" type="ORF">SR900_04660</name>
</gene>
<dbReference type="Proteomes" id="UP001324185">
    <property type="component" value="Chromosome"/>
</dbReference>
<feature type="coiled-coil region" evidence="2">
    <location>
        <begin position="107"/>
        <end position="141"/>
    </location>
</feature>
<keyword evidence="3" id="KW-0812">Transmembrane</keyword>
<dbReference type="EMBL" id="CP140158">
    <property type="protein sequence ID" value="WQG86186.1"/>
    <property type="molecule type" value="Genomic_DNA"/>
</dbReference>
<feature type="domain" description="CzcB-like barrel-sandwich hybrid" evidence="4">
    <location>
        <begin position="76"/>
        <end position="227"/>
    </location>
</feature>
<dbReference type="Gene3D" id="2.40.30.170">
    <property type="match status" value="1"/>
</dbReference>
<evidence type="ECO:0000313" key="6">
    <source>
        <dbReference type="Proteomes" id="UP001324185"/>
    </source>
</evidence>
<dbReference type="PANTHER" id="PTHR30469">
    <property type="entry name" value="MULTIDRUG RESISTANCE PROTEIN MDTA"/>
    <property type="match status" value="1"/>
</dbReference>
<dbReference type="NCBIfam" id="TIGR01730">
    <property type="entry name" value="RND_mfp"/>
    <property type="match status" value="1"/>
</dbReference>
<evidence type="ECO:0000259" key="4">
    <source>
        <dbReference type="Pfam" id="PF25973"/>
    </source>
</evidence>
<dbReference type="InterPro" id="IPR006143">
    <property type="entry name" value="RND_pump_MFP"/>
</dbReference>
<dbReference type="SUPFAM" id="SSF111369">
    <property type="entry name" value="HlyD-like secretion proteins"/>
    <property type="match status" value="1"/>
</dbReference>